<comment type="caution">
    <text evidence="2">The sequence shown here is derived from an EMBL/GenBank/DDBJ whole genome shotgun (WGS) entry which is preliminary data.</text>
</comment>
<dbReference type="Proteomes" id="UP000225740">
    <property type="component" value="Unassembled WGS sequence"/>
</dbReference>
<evidence type="ECO:0000256" key="1">
    <source>
        <dbReference type="SAM" id="MobiDB-lite"/>
    </source>
</evidence>
<name>A0A2G1W7M9_9BACT</name>
<keyword evidence="3" id="KW-1185">Reference proteome</keyword>
<evidence type="ECO:0000313" key="3">
    <source>
        <dbReference type="Proteomes" id="UP000225740"/>
    </source>
</evidence>
<dbReference type="RefSeq" id="WP_099261133.1">
    <property type="nucleotide sequence ID" value="NZ_JBDUYK010000113.1"/>
</dbReference>
<dbReference type="AlphaFoldDB" id="A0A2G1W7M9"/>
<protein>
    <submittedName>
        <fullName evidence="2">Uncharacterized protein</fullName>
    </submittedName>
</protein>
<evidence type="ECO:0000313" key="2">
    <source>
        <dbReference type="EMBL" id="PHQ34830.1"/>
    </source>
</evidence>
<dbReference type="PROSITE" id="PS51257">
    <property type="entry name" value="PROKAR_LIPOPROTEIN"/>
    <property type="match status" value="1"/>
</dbReference>
<feature type="region of interest" description="Disordered" evidence="1">
    <location>
        <begin position="46"/>
        <end position="67"/>
    </location>
</feature>
<accession>A0A2G1W7M9</accession>
<organism evidence="2 3">
    <name type="scientific">Rhodopirellula bahusiensis</name>
    <dbReference type="NCBI Taxonomy" id="2014065"/>
    <lineage>
        <taxon>Bacteria</taxon>
        <taxon>Pseudomonadati</taxon>
        <taxon>Planctomycetota</taxon>
        <taxon>Planctomycetia</taxon>
        <taxon>Pirellulales</taxon>
        <taxon>Pirellulaceae</taxon>
        <taxon>Rhodopirellula</taxon>
    </lineage>
</organism>
<sequence length="205" mass="21748">MTLPTERKMRGTLLLTCVVGALSVVASGCAPLQLSALKMPSMKPPKLSELSGMAPGGTSSESRFDTVGSGTALSSGSFTEEVYHKVREAKANSSIVLQIVGDQSPVRVLPLPPASGANPQGQSVFVSTLLKQTGVDKRFGRLEAVLYRHSTDSVEGLRMEVQFADHGAGDVRPESDYALRAGDRLVVRESEFGGLSSLVEMALQR</sequence>
<proteinExistence type="predicted"/>
<gene>
    <name evidence="2" type="ORF">CEE69_13245</name>
</gene>
<dbReference type="EMBL" id="NIZW01000009">
    <property type="protein sequence ID" value="PHQ34830.1"/>
    <property type="molecule type" value="Genomic_DNA"/>
</dbReference>
<dbReference type="OrthoDB" id="269097at2"/>
<reference evidence="2 3" key="1">
    <citation type="submission" date="2017-06" db="EMBL/GenBank/DDBJ databases">
        <title>Description of Rhodopirellula bahusiensis sp. nov.</title>
        <authorList>
            <person name="Kizina J."/>
            <person name="Harder J."/>
        </authorList>
    </citation>
    <scope>NUCLEOTIDE SEQUENCE [LARGE SCALE GENOMIC DNA]</scope>
    <source>
        <strain evidence="2 3">SWK21</strain>
    </source>
</reference>